<keyword evidence="1" id="KW-1133">Transmembrane helix</keyword>
<dbReference type="EMBL" id="LAVV01015071">
    <property type="protein sequence ID" value="KNZ44184.1"/>
    <property type="molecule type" value="Genomic_DNA"/>
</dbReference>
<keyword evidence="1" id="KW-0812">Transmembrane</keyword>
<feature type="transmembrane region" description="Helical" evidence="1">
    <location>
        <begin position="63"/>
        <end position="89"/>
    </location>
</feature>
<name>A0A0L6U6M8_9BASI</name>
<accession>A0A0L6U6M8</accession>
<proteinExistence type="predicted"/>
<keyword evidence="1" id="KW-0472">Membrane</keyword>
<reference evidence="2 3" key="1">
    <citation type="submission" date="2015-08" db="EMBL/GenBank/DDBJ databases">
        <title>Next Generation Sequencing and Analysis of the Genome of Puccinia sorghi L Schw, the Causal Agent of Maize Common Rust.</title>
        <authorList>
            <person name="Rochi L."/>
            <person name="Burguener G."/>
            <person name="Darino M."/>
            <person name="Turjanski A."/>
            <person name="Kreff E."/>
            <person name="Dieguez M.J."/>
            <person name="Sacco F."/>
        </authorList>
    </citation>
    <scope>NUCLEOTIDE SEQUENCE [LARGE SCALE GENOMIC DNA]</scope>
    <source>
        <strain evidence="2 3">RO10H11247</strain>
    </source>
</reference>
<dbReference type="AlphaFoldDB" id="A0A0L6U6M8"/>
<keyword evidence="3" id="KW-1185">Reference proteome</keyword>
<evidence type="ECO:0000313" key="3">
    <source>
        <dbReference type="Proteomes" id="UP000037035"/>
    </source>
</evidence>
<dbReference type="VEuPathDB" id="FungiDB:VP01_941g4"/>
<gene>
    <name evidence="2" type="ORF">VP01_941g4</name>
</gene>
<dbReference type="Proteomes" id="UP000037035">
    <property type="component" value="Unassembled WGS sequence"/>
</dbReference>
<evidence type="ECO:0000256" key="1">
    <source>
        <dbReference type="SAM" id="Phobius"/>
    </source>
</evidence>
<evidence type="ECO:0000313" key="2">
    <source>
        <dbReference type="EMBL" id="KNZ44184.1"/>
    </source>
</evidence>
<comment type="caution">
    <text evidence="2">The sequence shown here is derived from an EMBL/GenBank/DDBJ whole genome shotgun (WGS) entry which is preliminary data.</text>
</comment>
<organism evidence="2 3">
    <name type="scientific">Puccinia sorghi</name>
    <dbReference type="NCBI Taxonomy" id="27349"/>
    <lineage>
        <taxon>Eukaryota</taxon>
        <taxon>Fungi</taxon>
        <taxon>Dikarya</taxon>
        <taxon>Basidiomycota</taxon>
        <taxon>Pucciniomycotina</taxon>
        <taxon>Pucciniomycetes</taxon>
        <taxon>Pucciniales</taxon>
        <taxon>Pucciniaceae</taxon>
        <taxon>Puccinia</taxon>
    </lineage>
</organism>
<protein>
    <submittedName>
        <fullName evidence="2">Uncharacterized protein</fullName>
    </submittedName>
</protein>
<sequence>MQSHILNFDFHTKEISKFTQPLSSHSLISTSNNPSSPSNQILGNLSGSIHHLAGLRQSTLPRLYLNISLLLCFNPIFTLISIFELVLYFLPIEALVLSSFFPLFPHLPVVTFLKPKLANFDSVKVITLQKTLAQLPAVDKKHSPANLPSKLHLFAYNHSWRKFGVTTEASWDFLHVNFRQLSKFFLQYKCEISLPSPLNLSLCTLSNQIPFSTLGWSHDTPMPWGLFFFKKKYTSEMKNQKTVNCEPCHTFLIVKLLTPHTLHHHLQITVVWGAYRHIPDPEPGICMWWHPVEFFGLLNSGLRMRQKRKREETLEESLDWNRVVRKMKAKYKLVKLWKSVEKEKNPDIELESMIMISTQNDKNDKKKKERIQG</sequence>